<evidence type="ECO:0000313" key="2">
    <source>
        <dbReference type="Proteomes" id="UP001054837"/>
    </source>
</evidence>
<keyword evidence="2" id="KW-1185">Reference proteome</keyword>
<organism evidence="1 2">
    <name type="scientific">Caerostris darwini</name>
    <dbReference type="NCBI Taxonomy" id="1538125"/>
    <lineage>
        <taxon>Eukaryota</taxon>
        <taxon>Metazoa</taxon>
        <taxon>Ecdysozoa</taxon>
        <taxon>Arthropoda</taxon>
        <taxon>Chelicerata</taxon>
        <taxon>Arachnida</taxon>
        <taxon>Araneae</taxon>
        <taxon>Araneomorphae</taxon>
        <taxon>Entelegynae</taxon>
        <taxon>Araneoidea</taxon>
        <taxon>Araneidae</taxon>
        <taxon>Caerostris</taxon>
    </lineage>
</organism>
<accession>A0AAV4MVJ4</accession>
<proteinExistence type="predicted"/>
<dbReference type="EMBL" id="BPLQ01000920">
    <property type="protein sequence ID" value="GIX76343.1"/>
    <property type="molecule type" value="Genomic_DNA"/>
</dbReference>
<comment type="caution">
    <text evidence="1">The sequence shown here is derived from an EMBL/GenBank/DDBJ whole genome shotgun (WGS) entry which is preliminary data.</text>
</comment>
<protein>
    <submittedName>
        <fullName evidence="1">Uncharacterized protein</fullName>
    </submittedName>
</protein>
<dbReference type="Proteomes" id="UP001054837">
    <property type="component" value="Unassembled WGS sequence"/>
</dbReference>
<evidence type="ECO:0000313" key="1">
    <source>
        <dbReference type="EMBL" id="GIX76343.1"/>
    </source>
</evidence>
<dbReference type="AlphaFoldDB" id="A0AAV4MVJ4"/>
<sequence>MRPLKKNVSFRLRGKREIIKFGDSSTFYDTLFCNSLPATERNDPLCRKFLLLDQISREIGKIAKRNPRAVSPAESYYEQPYSLCKDITRPLKKNVSFRLRRKREIVKFGDSTFYDTLFHNSLPATERNNPLCWKFLLLDKISREIGKSHS</sequence>
<name>A0AAV4MVJ4_9ARAC</name>
<gene>
    <name evidence="1" type="ORF">CDAR_418741</name>
</gene>
<reference evidence="1 2" key="1">
    <citation type="submission" date="2021-06" db="EMBL/GenBank/DDBJ databases">
        <title>Caerostris darwini draft genome.</title>
        <authorList>
            <person name="Kono N."/>
            <person name="Arakawa K."/>
        </authorList>
    </citation>
    <scope>NUCLEOTIDE SEQUENCE [LARGE SCALE GENOMIC DNA]</scope>
</reference>